<protein>
    <submittedName>
        <fullName evidence="2">Uncharacterized protein</fullName>
    </submittedName>
</protein>
<gene>
    <name evidence="2" type="ORF">HELGO_WM5972</name>
</gene>
<dbReference type="EMBL" id="CACVAW010000040">
    <property type="protein sequence ID" value="CAA6810210.1"/>
    <property type="molecule type" value="Genomic_DNA"/>
</dbReference>
<evidence type="ECO:0000313" key="2">
    <source>
        <dbReference type="EMBL" id="CAA6810210.1"/>
    </source>
</evidence>
<sequence>MSLLIKMFLILGVIVYIFVFTYEDDIKKYKQNIKSQNIAKQELKNISKTELLKKEFLYNKKEQNIFNIARFSQNSKDELLSFTSRYFDDIKMKDISSDISSFQVKSDDMSKFYYFIEDLGYFRSVVEVLNDIEIVRGDNSFDISFKLKTYKDRVIAE</sequence>
<proteinExistence type="predicted"/>
<organism evidence="2">
    <name type="scientific">uncultured Campylobacterales bacterium</name>
    <dbReference type="NCBI Taxonomy" id="352960"/>
    <lineage>
        <taxon>Bacteria</taxon>
        <taxon>Pseudomonadati</taxon>
        <taxon>Campylobacterota</taxon>
        <taxon>Epsilonproteobacteria</taxon>
        <taxon>Campylobacterales</taxon>
        <taxon>environmental samples</taxon>
    </lineage>
</organism>
<keyword evidence="1" id="KW-1133">Transmembrane helix</keyword>
<keyword evidence="1" id="KW-0812">Transmembrane</keyword>
<feature type="transmembrane region" description="Helical" evidence="1">
    <location>
        <begin position="6"/>
        <end position="22"/>
    </location>
</feature>
<dbReference type="AlphaFoldDB" id="A0A6S6T408"/>
<keyword evidence="1" id="KW-0472">Membrane</keyword>
<name>A0A6S6T408_9BACT</name>
<accession>A0A6S6T408</accession>
<reference evidence="2" key="1">
    <citation type="submission" date="2020-01" db="EMBL/GenBank/DDBJ databases">
        <authorList>
            <person name="Meier V. D."/>
            <person name="Meier V D."/>
        </authorList>
    </citation>
    <scope>NUCLEOTIDE SEQUENCE</scope>
    <source>
        <strain evidence="2">HLG_WM_MAG_12</strain>
    </source>
</reference>
<evidence type="ECO:0000256" key="1">
    <source>
        <dbReference type="SAM" id="Phobius"/>
    </source>
</evidence>